<sequence length="44" mass="4996">MTDDEQPDADTTAIFRARIRQTINAAREKNLMDDTTPTEPTEES</sequence>
<proteinExistence type="predicted"/>
<dbReference type="AlphaFoldDB" id="A0AAU8FXJ6"/>
<name>A0AAU8FXJ6_9MICO</name>
<dbReference type="RefSeq" id="WP_353707631.1">
    <property type="nucleotide sequence ID" value="NZ_CP159290.1"/>
</dbReference>
<evidence type="ECO:0000313" key="2">
    <source>
        <dbReference type="EMBL" id="XCH29333.1"/>
    </source>
</evidence>
<feature type="region of interest" description="Disordered" evidence="1">
    <location>
        <begin position="25"/>
        <end position="44"/>
    </location>
</feature>
<reference evidence="2" key="1">
    <citation type="submission" date="2024-06" db="EMBL/GenBank/DDBJ databases">
        <title>Complete genome sequence of the cellulolytic actinobacterium, Cellulosimicrobium ES-005.</title>
        <authorList>
            <person name="Matthews C.T."/>
            <person name="Underwood K.D."/>
            <person name="Ghanchi K.M."/>
            <person name="Fields S.D."/>
            <person name="Gardner S.G."/>
        </authorList>
    </citation>
    <scope>NUCLEOTIDE SEQUENCE</scope>
    <source>
        <strain evidence="2">ES-005</strain>
    </source>
</reference>
<protein>
    <submittedName>
        <fullName evidence="2">Uncharacterized protein</fullName>
    </submittedName>
</protein>
<organism evidence="2">
    <name type="scientific">Cellulosimicrobium sp. ES-005</name>
    <dbReference type="NCBI Taxonomy" id="3163031"/>
    <lineage>
        <taxon>Bacteria</taxon>
        <taxon>Bacillati</taxon>
        <taxon>Actinomycetota</taxon>
        <taxon>Actinomycetes</taxon>
        <taxon>Micrococcales</taxon>
        <taxon>Promicromonosporaceae</taxon>
        <taxon>Cellulosimicrobium</taxon>
    </lineage>
</organism>
<accession>A0AAU8FXJ6</accession>
<dbReference type="EMBL" id="CP159290">
    <property type="protein sequence ID" value="XCH29333.1"/>
    <property type="molecule type" value="Genomic_DNA"/>
</dbReference>
<feature type="compositionally biased region" description="Low complexity" evidence="1">
    <location>
        <begin position="35"/>
        <end position="44"/>
    </location>
</feature>
<gene>
    <name evidence="2" type="ORF">ABRQ22_17370</name>
</gene>
<evidence type="ECO:0000256" key="1">
    <source>
        <dbReference type="SAM" id="MobiDB-lite"/>
    </source>
</evidence>